<dbReference type="InterPro" id="IPR000620">
    <property type="entry name" value="EamA_dom"/>
</dbReference>
<reference evidence="8" key="1">
    <citation type="submission" date="2017-01" db="EMBL/GenBank/DDBJ databases">
        <authorList>
            <person name="Varghese N."/>
            <person name="Submissions S."/>
        </authorList>
    </citation>
    <scope>NUCLEOTIDE SEQUENCE [LARGE SCALE GENOMIC DNA]</scope>
    <source>
        <strain evidence="8">DSM 21768</strain>
    </source>
</reference>
<feature type="transmembrane region" description="Helical" evidence="5">
    <location>
        <begin position="283"/>
        <end position="302"/>
    </location>
</feature>
<feature type="transmembrane region" description="Helical" evidence="5">
    <location>
        <begin position="135"/>
        <end position="152"/>
    </location>
</feature>
<keyword evidence="8" id="KW-1185">Reference proteome</keyword>
<evidence type="ECO:0000313" key="8">
    <source>
        <dbReference type="Proteomes" id="UP000187495"/>
    </source>
</evidence>
<dbReference type="PANTHER" id="PTHR32322">
    <property type="entry name" value="INNER MEMBRANE TRANSPORTER"/>
    <property type="match status" value="1"/>
</dbReference>
<dbReference type="AlphaFoldDB" id="A0A1N7DF20"/>
<name>A0A1N7DF20_9GAMM</name>
<feature type="transmembrane region" description="Helical" evidence="5">
    <location>
        <begin position="24"/>
        <end position="46"/>
    </location>
</feature>
<evidence type="ECO:0000313" key="7">
    <source>
        <dbReference type="EMBL" id="SIR74398.1"/>
    </source>
</evidence>
<accession>A0A1N7DF20</accession>
<dbReference type="EMBL" id="FTNU01000001">
    <property type="protein sequence ID" value="SIR74398.1"/>
    <property type="molecule type" value="Genomic_DNA"/>
</dbReference>
<keyword evidence="2 5" id="KW-0812">Transmembrane</keyword>
<evidence type="ECO:0000256" key="2">
    <source>
        <dbReference type="ARBA" id="ARBA00022692"/>
    </source>
</evidence>
<feature type="transmembrane region" description="Helical" evidence="5">
    <location>
        <begin position="227"/>
        <end position="246"/>
    </location>
</feature>
<dbReference type="SUPFAM" id="SSF103481">
    <property type="entry name" value="Multidrug resistance efflux transporter EmrE"/>
    <property type="match status" value="2"/>
</dbReference>
<evidence type="ECO:0000256" key="4">
    <source>
        <dbReference type="ARBA" id="ARBA00023136"/>
    </source>
</evidence>
<feature type="transmembrane region" description="Helical" evidence="5">
    <location>
        <begin position="188"/>
        <end position="207"/>
    </location>
</feature>
<comment type="subcellular location">
    <subcellularLocation>
        <location evidence="1">Membrane</location>
        <topology evidence="1">Multi-pass membrane protein</topology>
    </subcellularLocation>
</comment>
<dbReference type="InterPro" id="IPR037185">
    <property type="entry name" value="EmrE-like"/>
</dbReference>
<proteinExistence type="predicted"/>
<evidence type="ECO:0000259" key="6">
    <source>
        <dbReference type="Pfam" id="PF00892"/>
    </source>
</evidence>
<keyword evidence="4 5" id="KW-0472">Membrane</keyword>
<feature type="transmembrane region" description="Helical" evidence="5">
    <location>
        <begin position="77"/>
        <end position="96"/>
    </location>
</feature>
<dbReference type="RefSeq" id="WP_078309874.1">
    <property type="nucleotide sequence ID" value="NZ_FTNU01000001.1"/>
</dbReference>
<gene>
    <name evidence="7" type="ORF">SAMN02745664_101220</name>
</gene>
<keyword evidence="3 5" id="KW-1133">Transmembrane helix</keyword>
<dbReference type="Pfam" id="PF00892">
    <property type="entry name" value="EamA"/>
    <property type="match status" value="2"/>
</dbReference>
<feature type="transmembrane region" description="Helical" evidence="5">
    <location>
        <begin position="258"/>
        <end position="277"/>
    </location>
</feature>
<feature type="domain" description="EamA" evidence="6">
    <location>
        <begin position="162"/>
        <end position="298"/>
    </location>
</feature>
<sequence>MLCNRTLQYLSKMSMNKDKLDAKAWLLGLFTTTLWGMNFLVIDLGLRQLDPFLLTFLRFFFCAVPLVFFIKKPQGISWAVLFLYGSLFACGLWWVVNFAIHQGLSVGLSALFLQFSAFFTIILGVMLFKERINRIQISGMMLAFFGLVFLIYHKNTASTLQGIGLILLAALAWAVCNSIIKRYKPSDMIAFIVWSSLCSLPALFVMTLWVKGVDLFINLPSQMNAEAWFSVLFQAYITTIVGYMIWNNLMRQYPVSQVAPLSLIVPIVGAVSSYLLLNEPMDMIKVTAIIIVLLGLGIFMNANKIKQKSAGLS</sequence>
<dbReference type="InterPro" id="IPR050638">
    <property type="entry name" value="AA-Vitamin_Transporters"/>
</dbReference>
<dbReference type="Proteomes" id="UP000187495">
    <property type="component" value="Unassembled WGS sequence"/>
</dbReference>
<feature type="transmembrane region" description="Helical" evidence="5">
    <location>
        <begin position="52"/>
        <end position="70"/>
    </location>
</feature>
<evidence type="ECO:0000256" key="3">
    <source>
        <dbReference type="ARBA" id="ARBA00022989"/>
    </source>
</evidence>
<evidence type="ECO:0000256" key="1">
    <source>
        <dbReference type="ARBA" id="ARBA00004141"/>
    </source>
</evidence>
<dbReference type="STRING" id="34061.B0189_01385"/>
<dbReference type="GO" id="GO:0016020">
    <property type="term" value="C:membrane"/>
    <property type="evidence" value="ECO:0007669"/>
    <property type="project" value="UniProtKB-SubCell"/>
</dbReference>
<feature type="domain" description="EamA" evidence="6">
    <location>
        <begin position="25"/>
        <end position="151"/>
    </location>
</feature>
<feature type="transmembrane region" description="Helical" evidence="5">
    <location>
        <begin position="108"/>
        <end position="128"/>
    </location>
</feature>
<dbReference type="PANTHER" id="PTHR32322:SF9">
    <property type="entry name" value="AMINO-ACID METABOLITE EFFLUX PUMP-RELATED"/>
    <property type="match status" value="1"/>
</dbReference>
<feature type="transmembrane region" description="Helical" evidence="5">
    <location>
        <begin position="158"/>
        <end position="176"/>
    </location>
</feature>
<organism evidence="7 8">
    <name type="scientific">Moraxella cuniculi DSM 21768</name>
    <dbReference type="NCBI Taxonomy" id="1122245"/>
    <lineage>
        <taxon>Bacteria</taxon>
        <taxon>Pseudomonadati</taxon>
        <taxon>Pseudomonadota</taxon>
        <taxon>Gammaproteobacteria</taxon>
        <taxon>Moraxellales</taxon>
        <taxon>Moraxellaceae</taxon>
        <taxon>Moraxella</taxon>
    </lineage>
</organism>
<evidence type="ECO:0000256" key="5">
    <source>
        <dbReference type="SAM" id="Phobius"/>
    </source>
</evidence>
<protein>
    <submittedName>
        <fullName evidence="7">O-acetylserine/cysteine efflux transporter</fullName>
    </submittedName>
</protein>